<proteinExistence type="predicted"/>
<reference evidence="2 3" key="1">
    <citation type="submission" date="2021-06" db="EMBL/GenBank/DDBJ databases">
        <title>Caerostris darwini draft genome.</title>
        <authorList>
            <person name="Kono N."/>
            <person name="Arakawa K."/>
        </authorList>
    </citation>
    <scope>NUCLEOTIDE SEQUENCE [LARGE SCALE GENOMIC DNA]</scope>
</reference>
<evidence type="ECO:0000259" key="1">
    <source>
        <dbReference type="Pfam" id="PF17906"/>
    </source>
</evidence>
<protein>
    <recommendedName>
        <fullName evidence="1">Mos1 transposase HTH domain-containing protein</fullName>
    </recommendedName>
</protein>
<evidence type="ECO:0000313" key="2">
    <source>
        <dbReference type="EMBL" id="GIY02550.1"/>
    </source>
</evidence>
<name>A0AAV4PZG8_9ARAC</name>
<organism evidence="2 3">
    <name type="scientific">Caerostris darwini</name>
    <dbReference type="NCBI Taxonomy" id="1538125"/>
    <lineage>
        <taxon>Eukaryota</taxon>
        <taxon>Metazoa</taxon>
        <taxon>Ecdysozoa</taxon>
        <taxon>Arthropoda</taxon>
        <taxon>Chelicerata</taxon>
        <taxon>Arachnida</taxon>
        <taxon>Araneae</taxon>
        <taxon>Araneomorphae</taxon>
        <taxon>Entelegynae</taxon>
        <taxon>Araneoidea</taxon>
        <taxon>Araneidae</taxon>
        <taxon>Caerostris</taxon>
    </lineage>
</organism>
<accession>A0AAV4PZG8</accession>
<gene>
    <name evidence="2" type="ORF">CDAR_469141</name>
</gene>
<sequence length="119" mass="14248">MRMITPEKTIPPYILRIQSEMRLILAEEKWKPRPHSKLSPPRPLEVSNMKFYLNQELELTRQHFRVKIYYDFRRGLSQQQCIDQFVSTFGDGAPSKPTAYQWFSQYSSGHRLLMELKKI</sequence>
<feature type="domain" description="Mos1 transposase HTH" evidence="1">
    <location>
        <begin position="61"/>
        <end position="109"/>
    </location>
</feature>
<evidence type="ECO:0000313" key="3">
    <source>
        <dbReference type="Proteomes" id="UP001054837"/>
    </source>
</evidence>
<keyword evidence="3" id="KW-1185">Reference proteome</keyword>
<dbReference type="AlphaFoldDB" id="A0AAV4PZG8"/>
<dbReference type="Gene3D" id="1.10.10.1450">
    <property type="match status" value="1"/>
</dbReference>
<comment type="caution">
    <text evidence="2">The sequence shown here is derived from an EMBL/GenBank/DDBJ whole genome shotgun (WGS) entry which is preliminary data.</text>
</comment>
<dbReference type="Proteomes" id="UP001054837">
    <property type="component" value="Unassembled WGS sequence"/>
</dbReference>
<dbReference type="EMBL" id="BPLQ01003686">
    <property type="protein sequence ID" value="GIY02550.1"/>
    <property type="molecule type" value="Genomic_DNA"/>
</dbReference>
<dbReference type="Pfam" id="PF17906">
    <property type="entry name" value="HTH_48"/>
    <property type="match status" value="1"/>
</dbReference>
<dbReference type="InterPro" id="IPR041426">
    <property type="entry name" value="Mos1_HTH"/>
</dbReference>